<evidence type="ECO:0000256" key="1">
    <source>
        <dbReference type="SAM" id="Phobius"/>
    </source>
</evidence>
<name>A0AAV3RI16_LITER</name>
<comment type="caution">
    <text evidence="2">The sequence shown here is derived from an EMBL/GenBank/DDBJ whole genome shotgun (WGS) entry which is preliminary data.</text>
</comment>
<keyword evidence="1" id="KW-0812">Transmembrane</keyword>
<keyword evidence="3" id="KW-1185">Reference proteome</keyword>
<evidence type="ECO:0000313" key="3">
    <source>
        <dbReference type="Proteomes" id="UP001454036"/>
    </source>
</evidence>
<organism evidence="2 3">
    <name type="scientific">Lithospermum erythrorhizon</name>
    <name type="common">Purple gromwell</name>
    <name type="synonym">Lithospermum officinale var. erythrorhizon</name>
    <dbReference type="NCBI Taxonomy" id="34254"/>
    <lineage>
        <taxon>Eukaryota</taxon>
        <taxon>Viridiplantae</taxon>
        <taxon>Streptophyta</taxon>
        <taxon>Embryophyta</taxon>
        <taxon>Tracheophyta</taxon>
        <taxon>Spermatophyta</taxon>
        <taxon>Magnoliopsida</taxon>
        <taxon>eudicotyledons</taxon>
        <taxon>Gunneridae</taxon>
        <taxon>Pentapetalae</taxon>
        <taxon>asterids</taxon>
        <taxon>lamiids</taxon>
        <taxon>Boraginales</taxon>
        <taxon>Boraginaceae</taxon>
        <taxon>Boraginoideae</taxon>
        <taxon>Lithospermeae</taxon>
        <taxon>Lithospermum</taxon>
    </lineage>
</organism>
<proteinExistence type="predicted"/>
<reference evidence="2 3" key="1">
    <citation type="submission" date="2024-01" db="EMBL/GenBank/DDBJ databases">
        <title>The complete chloroplast genome sequence of Lithospermum erythrorhizon: insights into the phylogenetic relationship among Boraginaceae species and the maternal lineages of purple gromwells.</title>
        <authorList>
            <person name="Okada T."/>
            <person name="Watanabe K."/>
        </authorList>
    </citation>
    <scope>NUCLEOTIDE SEQUENCE [LARGE SCALE GENOMIC DNA]</scope>
</reference>
<dbReference type="EMBL" id="BAABME010042729">
    <property type="protein sequence ID" value="GAA0174618.1"/>
    <property type="molecule type" value="Genomic_DNA"/>
</dbReference>
<protein>
    <submittedName>
        <fullName evidence="2">Uncharacterized protein</fullName>
    </submittedName>
</protein>
<gene>
    <name evidence="2" type="ORF">LIER_43981</name>
</gene>
<sequence length="104" mass="11961">MTICVPCIWTLKSEAKPLPPYTDTDIVVANKIRTALHQVTNNTHILLWYSFVDESMLVLAGLVHDKKFDPEVKDDPPTWGINFDLFFLGLDCFLILTLPLLFRR</sequence>
<feature type="transmembrane region" description="Helical" evidence="1">
    <location>
        <begin position="45"/>
        <end position="63"/>
    </location>
</feature>
<keyword evidence="1" id="KW-1133">Transmembrane helix</keyword>
<accession>A0AAV3RI16</accession>
<keyword evidence="1" id="KW-0472">Membrane</keyword>
<dbReference type="AlphaFoldDB" id="A0AAV3RI16"/>
<dbReference type="Proteomes" id="UP001454036">
    <property type="component" value="Unassembled WGS sequence"/>
</dbReference>
<evidence type="ECO:0000313" key="2">
    <source>
        <dbReference type="EMBL" id="GAA0174618.1"/>
    </source>
</evidence>
<feature type="transmembrane region" description="Helical" evidence="1">
    <location>
        <begin position="83"/>
        <end position="102"/>
    </location>
</feature>